<sequence length="105" mass="12245">METRDIVFSVVMVISAFALTYRWLNRWEVGDPVIVLSAMVLIGSLASLLLSIDARIRRIEERIDAKERSLRVSIQSVEESLDKRLQAVISRMYEMMEQLGRRVYR</sequence>
<dbReference type="Proteomes" id="UP000885863">
    <property type="component" value="Unassembled WGS sequence"/>
</dbReference>
<keyword evidence="1" id="KW-0472">Membrane</keyword>
<evidence type="ECO:0000256" key="1">
    <source>
        <dbReference type="SAM" id="Phobius"/>
    </source>
</evidence>
<keyword evidence="1" id="KW-1133">Transmembrane helix</keyword>
<comment type="caution">
    <text evidence="2">The sequence shown here is derived from an EMBL/GenBank/DDBJ whole genome shotgun (WGS) entry which is preliminary data.</text>
</comment>
<protein>
    <submittedName>
        <fullName evidence="2">Uncharacterized protein</fullName>
    </submittedName>
</protein>
<reference evidence="2" key="1">
    <citation type="journal article" date="2020" name="mSystems">
        <title>Genome- and Community-Level Interaction Insights into Carbon Utilization and Element Cycling Functions of Hydrothermarchaeota in Hydrothermal Sediment.</title>
        <authorList>
            <person name="Zhou Z."/>
            <person name="Liu Y."/>
            <person name="Xu W."/>
            <person name="Pan J."/>
            <person name="Luo Z.H."/>
            <person name="Li M."/>
        </authorList>
    </citation>
    <scope>NUCLEOTIDE SEQUENCE [LARGE SCALE GENOMIC DNA]</scope>
    <source>
        <strain evidence="2">HyVt-185</strain>
    </source>
</reference>
<organism evidence="2">
    <name type="scientific">Candidatus Syntropharchaeum butanivorans</name>
    <dbReference type="NCBI Taxonomy" id="1839936"/>
    <lineage>
        <taxon>Archaea</taxon>
        <taxon>Methanobacteriati</taxon>
        <taxon>Methanobacteriota</taxon>
        <taxon>Stenosarchaea group</taxon>
        <taxon>Methanomicrobia</taxon>
        <taxon>Methanosarcinales</taxon>
        <taxon>ANME-2 cluster</taxon>
        <taxon>Candidatus Syntropharchaeum</taxon>
    </lineage>
</organism>
<feature type="transmembrane region" description="Helical" evidence="1">
    <location>
        <begin position="7"/>
        <end position="24"/>
    </location>
</feature>
<gene>
    <name evidence="2" type="ORF">ENG09_00710</name>
</gene>
<name>A0A7C1B8E4_9EURY</name>
<keyword evidence="1" id="KW-0812">Transmembrane</keyword>
<proteinExistence type="predicted"/>
<evidence type="ECO:0000313" key="2">
    <source>
        <dbReference type="EMBL" id="HDM35761.1"/>
    </source>
</evidence>
<feature type="transmembrane region" description="Helical" evidence="1">
    <location>
        <begin position="30"/>
        <end position="52"/>
    </location>
</feature>
<dbReference type="EMBL" id="DQZR01000029">
    <property type="protein sequence ID" value="HDM35761.1"/>
    <property type="molecule type" value="Genomic_DNA"/>
</dbReference>
<accession>A0A7C1B8E4</accession>
<dbReference type="AlphaFoldDB" id="A0A7C1B8E4"/>